<evidence type="ECO:0000259" key="11">
    <source>
        <dbReference type="PROSITE" id="PS50109"/>
    </source>
</evidence>
<dbReference type="InterPro" id="IPR036097">
    <property type="entry name" value="HisK_dim/P_sf"/>
</dbReference>
<dbReference type="SMART" id="SM00304">
    <property type="entry name" value="HAMP"/>
    <property type="match status" value="1"/>
</dbReference>
<dbReference type="EC" id="2.7.13.3" evidence="3"/>
<dbReference type="SUPFAM" id="SSF47384">
    <property type="entry name" value="Homodimeric domain of signal transducing histidine kinase"/>
    <property type="match status" value="1"/>
</dbReference>
<dbReference type="Gene3D" id="6.10.340.10">
    <property type="match status" value="1"/>
</dbReference>
<dbReference type="PANTHER" id="PTHR43711:SF1">
    <property type="entry name" value="HISTIDINE KINASE 1"/>
    <property type="match status" value="1"/>
</dbReference>
<protein>
    <recommendedName>
        <fullName evidence="3">histidine kinase</fullName>
        <ecNumber evidence="3">2.7.13.3</ecNumber>
    </recommendedName>
</protein>
<dbReference type="PANTHER" id="PTHR43711">
    <property type="entry name" value="TWO-COMPONENT HISTIDINE KINASE"/>
    <property type="match status" value="1"/>
</dbReference>
<dbReference type="PROSITE" id="PS50109">
    <property type="entry name" value="HIS_KIN"/>
    <property type="match status" value="1"/>
</dbReference>
<keyword evidence="7 13" id="KW-0418">Kinase</keyword>
<dbReference type="PRINTS" id="PR00344">
    <property type="entry name" value="BCTRLSENSOR"/>
</dbReference>
<dbReference type="RefSeq" id="WP_062239229.1">
    <property type="nucleotide sequence ID" value="NZ_JBPJFL010000001.1"/>
</dbReference>
<evidence type="ECO:0000259" key="12">
    <source>
        <dbReference type="PROSITE" id="PS50885"/>
    </source>
</evidence>
<dbReference type="Gene3D" id="1.10.287.130">
    <property type="match status" value="1"/>
</dbReference>
<keyword evidence="4" id="KW-0597">Phosphoprotein</keyword>
<reference evidence="13 14" key="1">
    <citation type="submission" date="2015-10" db="EMBL/GenBank/DDBJ databases">
        <title>Draft genome sequence of Streptomyces griseorubiginosus DSM 40469, type strain for the species Streptomyces griseorubiginosus.</title>
        <authorList>
            <person name="Ruckert C."/>
            <person name="Winkler A."/>
            <person name="Kalinowski J."/>
            <person name="Kampfer P."/>
            <person name="Glaeser S."/>
        </authorList>
    </citation>
    <scope>NUCLEOTIDE SEQUENCE [LARGE SCALE GENOMIC DNA]</scope>
    <source>
        <strain evidence="13 14">DSM 40469</strain>
    </source>
</reference>
<dbReference type="CDD" id="cd00082">
    <property type="entry name" value="HisKA"/>
    <property type="match status" value="1"/>
</dbReference>
<sequence length="608" mass="64588">MRADIPLRSSLRTRLLAVCVLVSLCSIVATAWLVVSVTAVAIGRERGQAIADDARVYDALVGFAATHPDWRGVEPTVRALARETGRRITLTDENRHLLADSDGRASRSAGSLPDTPSATVDALAVDVTLVAGHGGEPSDRIDPRAVGPFRLTAQEKAALRVTATRVLSSCQQGRGGAADIQIVQAPNGRPEIELDGSVLTAGDRCGVDILLERTPTERRAQAQLGRLVNACLTARHAAPVQLADDLTWTPSTARGAPNSRAVTSCISTARRDQLSPYVAPPALLFATAPEQKIATFFDLSDANRLRIAGVTFVVLLLTVTVTLVVGTRMVRPLRALTGAAQRMAEGDEDARVEVTGDDELGRLAVAFNLMSSRRRELEQLRRALVSDVAHELRTPLGNVRGWLEAVEDGVVAADKPLISSLLEEALLLQHIIDDLRDLAAADAGALKLHPEDVDAAALLAQVARAHQGSAGAAGVELRVRSPHERPWLRADSLRLRQAIGNLVSNAIRHTPTGGTVTLSVRPLGDQVVFAVEDTGSGIGEEALPKVFDRFWRADKSRSRQGGGSGLGLSIVRKLVEAHGGTVHASSVLGKGSLFSLRLPGMSTGRPES</sequence>
<dbReference type="SUPFAM" id="SSF55874">
    <property type="entry name" value="ATPase domain of HSP90 chaperone/DNA topoisomerase II/histidine kinase"/>
    <property type="match status" value="1"/>
</dbReference>
<accession>A0A101S2A6</accession>
<evidence type="ECO:0000256" key="4">
    <source>
        <dbReference type="ARBA" id="ARBA00022553"/>
    </source>
</evidence>
<dbReference type="EMBL" id="LMWV01000016">
    <property type="protein sequence ID" value="KUN65987.1"/>
    <property type="molecule type" value="Genomic_DNA"/>
</dbReference>
<dbReference type="CDD" id="cd06225">
    <property type="entry name" value="HAMP"/>
    <property type="match status" value="1"/>
</dbReference>
<evidence type="ECO:0000256" key="8">
    <source>
        <dbReference type="ARBA" id="ARBA00022989"/>
    </source>
</evidence>
<dbReference type="Proteomes" id="UP000054375">
    <property type="component" value="Unassembled WGS sequence"/>
</dbReference>
<dbReference type="InterPro" id="IPR050736">
    <property type="entry name" value="Sensor_HK_Regulatory"/>
</dbReference>
<feature type="domain" description="Histidine kinase" evidence="11">
    <location>
        <begin position="387"/>
        <end position="602"/>
    </location>
</feature>
<gene>
    <name evidence="13" type="ORF">AQJ54_20085</name>
</gene>
<evidence type="ECO:0000256" key="6">
    <source>
        <dbReference type="ARBA" id="ARBA00022692"/>
    </source>
</evidence>
<keyword evidence="10" id="KW-0472">Membrane</keyword>
<dbReference type="InterPro" id="IPR004358">
    <property type="entry name" value="Sig_transdc_His_kin-like_C"/>
</dbReference>
<evidence type="ECO:0000256" key="2">
    <source>
        <dbReference type="ARBA" id="ARBA00004236"/>
    </source>
</evidence>
<evidence type="ECO:0000313" key="14">
    <source>
        <dbReference type="Proteomes" id="UP000054375"/>
    </source>
</evidence>
<dbReference type="GO" id="GO:0000155">
    <property type="term" value="F:phosphorelay sensor kinase activity"/>
    <property type="evidence" value="ECO:0007669"/>
    <property type="project" value="InterPro"/>
</dbReference>
<evidence type="ECO:0000256" key="7">
    <source>
        <dbReference type="ARBA" id="ARBA00022777"/>
    </source>
</evidence>
<dbReference type="InterPro" id="IPR036890">
    <property type="entry name" value="HATPase_C_sf"/>
</dbReference>
<dbReference type="Gene3D" id="3.30.565.10">
    <property type="entry name" value="Histidine kinase-like ATPase, C-terminal domain"/>
    <property type="match status" value="1"/>
</dbReference>
<comment type="catalytic activity">
    <reaction evidence="1">
        <text>ATP + protein L-histidine = ADP + protein N-phospho-L-histidine.</text>
        <dbReference type="EC" id="2.7.13.3"/>
    </reaction>
</comment>
<dbReference type="SUPFAM" id="SSF158472">
    <property type="entry name" value="HAMP domain-like"/>
    <property type="match status" value="1"/>
</dbReference>
<keyword evidence="9" id="KW-0902">Two-component regulatory system</keyword>
<dbReference type="Pfam" id="PF02518">
    <property type="entry name" value="HATPase_c"/>
    <property type="match status" value="1"/>
</dbReference>
<proteinExistence type="predicted"/>
<dbReference type="PROSITE" id="PS50885">
    <property type="entry name" value="HAMP"/>
    <property type="match status" value="1"/>
</dbReference>
<keyword evidence="5" id="KW-0808">Transferase</keyword>
<dbReference type="AlphaFoldDB" id="A0A101S2A6"/>
<comment type="caution">
    <text evidence="13">The sequence shown here is derived from an EMBL/GenBank/DDBJ whole genome shotgun (WGS) entry which is preliminary data.</text>
</comment>
<dbReference type="InterPro" id="IPR003661">
    <property type="entry name" value="HisK_dim/P_dom"/>
</dbReference>
<comment type="subcellular location">
    <subcellularLocation>
        <location evidence="2">Cell membrane</location>
    </subcellularLocation>
</comment>
<dbReference type="InterPro" id="IPR003660">
    <property type="entry name" value="HAMP_dom"/>
</dbReference>
<keyword evidence="14" id="KW-1185">Reference proteome</keyword>
<keyword evidence="6 10" id="KW-0812">Transmembrane</keyword>
<evidence type="ECO:0000313" key="13">
    <source>
        <dbReference type="EMBL" id="KUN65987.1"/>
    </source>
</evidence>
<dbReference type="InterPro" id="IPR003594">
    <property type="entry name" value="HATPase_dom"/>
</dbReference>
<dbReference type="FunFam" id="3.30.565.10:FF:000006">
    <property type="entry name" value="Sensor histidine kinase WalK"/>
    <property type="match status" value="1"/>
</dbReference>
<dbReference type="Pfam" id="PF00512">
    <property type="entry name" value="HisKA"/>
    <property type="match status" value="1"/>
</dbReference>
<dbReference type="GO" id="GO:0005886">
    <property type="term" value="C:plasma membrane"/>
    <property type="evidence" value="ECO:0007669"/>
    <property type="project" value="UniProtKB-SubCell"/>
</dbReference>
<dbReference type="CDD" id="cd00075">
    <property type="entry name" value="HATPase"/>
    <property type="match status" value="1"/>
</dbReference>
<evidence type="ECO:0000256" key="5">
    <source>
        <dbReference type="ARBA" id="ARBA00022679"/>
    </source>
</evidence>
<dbReference type="SMART" id="SM00388">
    <property type="entry name" value="HisKA"/>
    <property type="match status" value="1"/>
</dbReference>
<organism evidence="13 14">
    <name type="scientific">Streptomyces griseorubiginosus</name>
    <dbReference type="NCBI Taxonomy" id="67304"/>
    <lineage>
        <taxon>Bacteria</taxon>
        <taxon>Bacillati</taxon>
        <taxon>Actinomycetota</taxon>
        <taxon>Actinomycetes</taxon>
        <taxon>Kitasatosporales</taxon>
        <taxon>Streptomycetaceae</taxon>
        <taxon>Streptomyces</taxon>
    </lineage>
</organism>
<feature type="domain" description="HAMP" evidence="12">
    <location>
        <begin position="327"/>
        <end position="379"/>
    </location>
</feature>
<evidence type="ECO:0000256" key="1">
    <source>
        <dbReference type="ARBA" id="ARBA00000085"/>
    </source>
</evidence>
<evidence type="ECO:0000256" key="3">
    <source>
        <dbReference type="ARBA" id="ARBA00012438"/>
    </source>
</evidence>
<dbReference type="Pfam" id="PF00672">
    <property type="entry name" value="HAMP"/>
    <property type="match status" value="1"/>
</dbReference>
<keyword evidence="8 10" id="KW-1133">Transmembrane helix</keyword>
<evidence type="ECO:0000256" key="9">
    <source>
        <dbReference type="ARBA" id="ARBA00023012"/>
    </source>
</evidence>
<dbReference type="InterPro" id="IPR005467">
    <property type="entry name" value="His_kinase_dom"/>
</dbReference>
<evidence type="ECO:0000256" key="10">
    <source>
        <dbReference type="SAM" id="Phobius"/>
    </source>
</evidence>
<name>A0A101S2A6_9ACTN</name>
<feature type="transmembrane region" description="Helical" evidence="10">
    <location>
        <begin position="307"/>
        <end position="326"/>
    </location>
</feature>
<dbReference type="SMART" id="SM00387">
    <property type="entry name" value="HATPase_c"/>
    <property type="match status" value="1"/>
</dbReference>